<dbReference type="EnsemblPlants" id="OBART03G03470.1">
    <property type="protein sequence ID" value="OBART03G03470.1"/>
    <property type="gene ID" value="OBART03G03470"/>
</dbReference>
<feature type="compositionally biased region" description="Basic and acidic residues" evidence="1">
    <location>
        <begin position="151"/>
        <end position="175"/>
    </location>
</feature>
<name>A0A0D3FDQ4_9ORYZ</name>
<keyword evidence="3" id="KW-1185">Reference proteome</keyword>
<sequence>MACCQHRRQDVATVGSLEVHRPEVGNVGATALSLSCSHHAFPAASRTQAKLRSITITSRSYNHRGIGGIRDGYKEWQGFRDEGSDGGCGCGYGAAGKAGVDIVIDVRQVLEYTGRDGRQAKEGFWVHEHGRAAVEYLDGGGEPSNGIGVGDGEKDGRARDKDDEQGETGRRRLAEEDNATCRGSLLLHAVDRALWPLPISRHGLGDGMAELASPRCPLSSSLHVVGARRRLSSSSLLAAYCLSSPSAASHHPGEMGTEGRREIRVTDMWGHMCSTLTQRC</sequence>
<dbReference type="Gramene" id="OBART03G03470.1">
    <property type="protein sequence ID" value="OBART03G03470.1"/>
    <property type="gene ID" value="OBART03G03470"/>
</dbReference>
<dbReference type="Proteomes" id="UP000026960">
    <property type="component" value="Chromosome 3"/>
</dbReference>
<protein>
    <submittedName>
        <fullName evidence="2">Uncharacterized protein</fullName>
    </submittedName>
</protein>
<organism evidence="2">
    <name type="scientific">Oryza barthii</name>
    <dbReference type="NCBI Taxonomy" id="65489"/>
    <lineage>
        <taxon>Eukaryota</taxon>
        <taxon>Viridiplantae</taxon>
        <taxon>Streptophyta</taxon>
        <taxon>Embryophyta</taxon>
        <taxon>Tracheophyta</taxon>
        <taxon>Spermatophyta</taxon>
        <taxon>Magnoliopsida</taxon>
        <taxon>Liliopsida</taxon>
        <taxon>Poales</taxon>
        <taxon>Poaceae</taxon>
        <taxon>BOP clade</taxon>
        <taxon>Oryzoideae</taxon>
        <taxon>Oryzeae</taxon>
        <taxon>Oryzinae</taxon>
        <taxon>Oryza</taxon>
    </lineage>
</organism>
<evidence type="ECO:0000313" key="2">
    <source>
        <dbReference type="EnsemblPlants" id="OBART03G03470.1"/>
    </source>
</evidence>
<feature type="compositionally biased region" description="Gly residues" evidence="1">
    <location>
        <begin position="138"/>
        <end position="150"/>
    </location>
</feature>
<dbReference type="HOGENOM" id="CLU_1047238_0_0_1"/>
<evidence type="ECO:0000256" key="1">
    <source>
        <dbReference type="SAM" id="MobiDB-lite"/>
    </source>
</evidence>
<reference evidence="2" key="2">
    <citation type="submission" date="2015-03" db="UniProtKB">
        <authorList>
            <consortium name="EnsemblPlants"/>
        </authorList>
    </citation>
    <scope>IDENTIFICATION</scope>
</reference>
<reference evidence="2" key="1">
    <citation type="journal article" date="2009" name="Rice">
        <title>De Novo Next Generation Sequencing of Plant Genomes.</title>
        <authorList>
            <person name="Rounsley S."/>
            <person name="Marri P.R."/>
            <person name="Yu Y."/>
            <person name="He R."/>
            <person name="Sisneros N."/>
            <person name="Goicoechea J.L."/>
            <person name="Lee S.J."/>
            <person name="Angelova A."/>
            <person name="Kudrna D."/>
            <person name="Luo M."/>
            <person name="Affourtit J."/>
            <person name="Desany B."/>
            <person name="Knight J."/>
            <person name="Niazi F."/>
            <person name="Egholm M."/>
            <person name="Wing R.A."/>
        </authorList>
    </citation>
    <scope>NUCLEOTIDE SEQUENCE [LARGE SCALE GENOMIC DNA]</scope>
    <source>
        <strain evidence="2">cv. IRGC 105608</strain>
    </source>
</reference>
<dbReference type="AlphaFoldDB" id="A0A0D3FDQ4"/>
<dbReference type="PaxDb" id="65489-OBART03G03470.1"/>
<accession>A0A0D3FDQ4</accession>
<evidence type="ECO:0000313" key="3">
    <source>
        <dbReference type="Proteomes" id="UP000026960"/>
    </source>
</evidence>
<proteinExistence type="predicted"/>
<feature type="region of interest" description="Disordered" evidence="1">
    <location>
        <begin position="136"/>
        <end position="175"/>
    </location>
</feature>